<protein>
    <recommendedName>
        <fullName evidence="3">Outer membrane protein beta-barrel domain-containing protein</fullName>
    </recommendedName>
</protein>
<evidence type="ECO:0000313" key="1">
    <source>
        <dbReference type="EMBL" id="MBC5839986.1"/>
    </source>
</evidence>
<accession>A0ABR7J378</accession>
<sequence>MVDDSVPETGPNKGRDHKVLSFEKRAKAIASEINRITEEEKNALKADIEAIDKDLASAVITKEKADELKLEKAKVRATAIETRVTLEQKKLNQLVQDKVNGKVFEEKDTRSGGRTIIMGNNSDEIGERQTEINITSMKVYNGQEDKEDRQSKRTTSQLVFATGLNNLVTNGSVNKSDFRYAGSHFYEWGLTYNTRLIDDNNLLHAKYGLSVMYNNLRPTNNRFFETSGDQTILQSNTINPAANSIRIDEARLRNVYLVLPLHLEFDFSGKTVKEDRTYFKTHQSWRIGFGGYAGARLKTKQILEYQIDNNDVTAKYKGGYNTSNFIYGLSSYVGYGATSLYVKYDLNPLFKDNVLKQNNVSLGVRFDFN</sequence>
<comment type="caution">
    <text evidence="1">The sequence shown here is derived from an EMBL/GenBank/DDBJ whole genome shotgun (WGS) entry which is preliminary data.</text>
</comment>
<dbReference type="EMBL" id="JACRUJ010000001">
    <property type="protein sequence ID" value="MBC5839986.1"/>
    <property type="molecule type" value="Genomic_DNA"/>
</dbReference>
<proteinExistence type="predicted"/>
<gene>
    <name evidence="1" type="ORF">H8R23_01075</name>
</gene>
<name>A0ABR7J378_9FLAO</name>
<reference evidence="1 2" key="1">
    <citation type="submission" date="2020-08" db="EMBL/GenBank/DDBJ databases">
        <title>Description of novel Flavobacterium F-380 isolate.</title>
        <authorList>
            <person name="Saticioglu I.B."/>
            <person name="Duman M."/>
            <person name="Altun S."/>
        </authorList>
    </citation>
    <scope>NUCLEOTIDE SEQUENCE [LARGE SCALE GENOMIC DNA]</scope>
    <source>
        <strain evidence="1 2">F-380</strain>
    </source>
</reference>
<evidence type="ECO:0008006" key="3">
    <source>
        <dbReference type="Google" id="ProtNLM"/>
    </source>
</evidence>
<organism evidence="1 2">
    <name type="scientific">Flavobacterium kayseriense</name>
    <dbReference type="NCBI Taxonomy" id="2764714"/>
    <lineage>
        <taxon>Bacteria</taxon>
        <taxon>Pseudomonadati</taxon>
        <taxon>Bacteroidota</taxon>
        <taxon>Flavobacteriia</taxon>
        <taxon>Flavobacteriales</taxon>
        <taxon>Flavobacteriaceae</taxon>
        <taxon>Flavobacterium</taxon>
    </lineage>
</organism>
<keyword evidence="2" id="KW-1185">Reference proteome</keyword>
<evidence type="ECO:0000313" key="2">
    <source>
        <dbReference type="Proteomes" id="UP000629963"/>
    </source>
</evidence>
<dbReference type="Proteomes" id="UP000629963">
    <property type="component" value="Unassembled WGS sequence"/>
</dbReference>